<dbReference type="AlphaFoldDB" id="A0A2V1HLL5"/>
<dbReference type="PANTHER" id="PTHR44196">
    <property type="entry name" value="DEHYDROGENASE/REDUCTASE SDR FAMILY MEMBER 7B"/>
    <property type="match status" value="1"/>
</dbReference>
<organism evidence="4 5">
    <name type="scientific">Amnibacterium flavum</name>
    <dbReference type="NCBI Taxonomy" id="2173173"/>
    <lineage>
        <taxon>Bacteria</taxon>
        <taxon>Bacillati</taxon>
        <taxon>Actinomycetota</taxon>
        <taxon>Actinomycetes</taxon>
        <taxon>Micrococcales</taxon>
        <taxon>Microbacteriaceae</taxon>
        <taxon>Amnibacterium</taxon>
    </lineage>
</organism>
<dbReference type="GO" id="GO:0016020">
    <property type="term" value="C:membrane"/>
    <property type="evidence" value="ECO:0007669"/>
    <property type="project" value="TreeGrafter"/>
</dbReference>
<proteinExistence type="inferred from homology"/>
<dbReference type="Gene3D" id="3.40.50.720">
    <property type="entry name" value="NAD(P)-binding Rossmann-like Domain"/>
    <property type="match status" value="1"/>
</dbReference>
<evidence type="ECO:0000256" key="3">
    <source>
        <dbReference type="RuleBase" id="RU000363"/>
    </source>
</evidence>
<dbReference type="OrthoDB" id="9797538at2"/>
<dbReference type="PIRSF" id="PIRSF000126">
    <property type="entry name" value="11-beta-HSD1"/>
    <property type="match status" value="1"/>
</dbReference>
<keyword evidence="2" id="KW-0560">Oxidoreductase</keyword>
<dbReference type="PANTHER" id="PTHR44196:SF2">
    <property type="entry name" value="SHORT-CHAIN DEHYDROGENASE-RELATED"/>
    <property type="match status" value="1"/>
</dbReference>
<evidence type="ECO:0000313" key="4">
    <source>
        <dbReference type="EMBL" id="PVZ93536.1"/>
    </source>
</evidence>
<dbReference type="PRINTS" id="PR00081">
    <property type="entry name" value="GDHRDH"/>
</dbReference>
<evidence type="ECO:0000256" key="2">
    <source>
        <dbReference type="ARBA" id="ARBA00023002"/>
    </source>
</evidence>
<dbReference type="EMBL" id="QEOP01000003">
    <property type="protein sequence ID" value="PVZ93536.1"/>
    <property type="molecule type" value="Genomic_DNA"/>
</dbReference>
<dbReference type="InterPro" id="IPR036291">
    <property type="entry name" value="NAD(P)-bd_dom_sf"/>
</dbReference>
<gene>
    <name evidence="4" type="ORF">DDQ50_14555</name>
</gene>
<accession>A0A2V1HLL5</accession>
<reference evidence="4 5" key="1">
    <citation type="submission" date="2018-05" db="EMBL/GenBank/DDBJ databases">
        <title>Amnibacterium sp. M8JJ-5, whole genome shotgun sequence.</title>
        <authorList>
            <person name="Tuo L."/>
        </authorList>
    </citation>
    <scope>NUCLEOTIDE SEQUENCE [LARGE SCALE GENOMIC DNA]</scope>
    <source>
        <strain evidence="4 5">M8JJ-5</strain>
    </source>
</reference>
<name>A0A2V1HLL5_9MICO</name>
<keyword evidence="5" id="KW-1185">Reference proteome</keyword>
<evidence type="ECO:0000313" key="5">
    <source>
        <dbReference type="Proteomes" id="UP000244893"/>
    </source>
</evidence>
<dbReference type="PRINTS" id="PR00080">
    <property type="entry name" value="SDRFAMILY"/>
</dbReference>
<comment type="caution">
    <text evidence="4">The sequence shown here is derived from an EMBL/GenBank/DDBJ whole genome shotgun (WGS) entry which is preliminary data.</text>
</comment>
<comment type="similarity">
    <text evidence="1 3">Belongs to the short-chain dehydrogenases/reductases (SDR) family.</text>
</comment>
<sequence>MTPTRTPARALITGATAGLGAEFARQLAAAGHPLVLVARDLGRLEKSSLELGSRYGVDVEVLAADLSEREELARVELRLLDVGSPIGYLVNNAGYGLREPFDENDIEIEQRHLDVLVTAPLRLSHAALRGMLARRSGVILNVASVAAYTPRSTYGAAKAYILSFTRWANINYRRSGVTFTAVAPGFVHTEFHSRMEVGSDFIPSILWLDAPYVVRAALRAARRGRAVTVPSLRYKVIAALARIAPPRIAAAGALKGR</sequence>
<evidence type="ECO:0000256" key="1">
    <source>
        <dbReference type="ARBA" id="ARBA00006484"/>
    </source>
</evidence>
<dbReference type="SUPFAM" id="SSF51735">
    <property type="entry name" value="NAD(P)-binding Rossmann-fold domains"/>
    <property type="match status" value="1"/>
</dbReference>
<dbReference type="GO" id="GO:0016491">
    <property type="term" value="F:oxidoreductase activity"/>
    <property type="evidence" value="ECO:0007669"/>
    <property type="project" value="UniProtKB-KW"/>
</dbReference>
<protein>
    <submittedName>
        <fullName evidence="4">Short-chain dehydrogenase</fullName>
    </submittedName>
</protein>
<dbReference type="Pfam" id="PF00106">
    <property type="entry name" value="adh_short"/>
    <property type="match status" value="1"/>
</dbReference>
<dbReference type="InterPro" id="IPR002347">
    <property type="entry name" value="SDR_fam"/>
</dbReference>
<dbReference type="CDD" id="cd05233">
    <property type="entry name" value="SDR_c"/>
    <property type="match status" value="1"/>
</dbReference>
<dbReference type="RefSeq" id="WP_116757521.1">
    <property type="nucleotide sequence ID" value="NZ_JBHUEX010000001.1"/>
</dbReference>
<dbReference type="Proteomes" id="UP000244893">
    <property type="component" value="Unassembled WGS sequence"/>
</dbReference>